<dbReference type="SUPFAM" id="SSF49452">
    <property type="entry name" value="Starch-binding domain-like"/>
    <property type="match status" value="1"/>
</dbReference>
<dbReference type="RefSeq" id="XP_069199258.1">
    <property type="nucleotide sequence ID" value="XM_069342754.1"/>
</dbReference>
<feature type="domain" description="CBM20" evidence="4">
    <location>
        <begin position="180"/>
        <end position="292"/>
    </location>
</feature>
<dbReference type="InterPro" id="IPR013784">
    <property type="entry name" value="Carb-bd-like_fold"/>
</dbReference>
<keyword evidence="6" id="KW-1185">Reference proteome</keyword>
<evidence type="ECO:0000313" key="5">
    <source>
        <dbReference type="EMBL" id="KAL1302982.1"/>
    </source>
</evidence>
<gene>
    <name evidence="5" type="ORF">AAFC00_003299</name>
</gene>
<dbReference type="EMBL" id="JBFMKM010000012">
    <property type="protein sequence ID" value="KAL1302982.1"/>
    <property type="molecule type" value="Genomic_DNA"/>
</dbReference>
<dbReference type="InterPro" id="IPR013783">
    <property type="entry name" value="Ig-like_fold"/>
</dbReference>
<comment type="caution">
    <text evidence="5">The sequence shown here is derived from an EMBL/GenBank/DDBJ whole genome shotgun (WGS) entry which is preliminary data.</text>
</comment>
<dbReference type="PROSITE" id="PS51166">
    <property type="entry name" value="CBM20"/>
    <property type="match status" value="1"/>
</dbReference>
<evidence type="ECO:0000256" key="3">
    <source>
        <dbReference type="SAM" id="SignalP"/>
    </source>
</evidence>
<keyword evidence="2" id="KW-0624">Polysaccharide degradation</keyword>
<keyword evidence="3" id="KW-0732">Signal</keyword>
<protein>
    <recommendedName>
        <fullName evidence="4">CBM20 domain-containing protein</fullName>
    </recommendedName>
</protein>
<feature type="chain" id="PRO_5045359363" description="CBM20 domain-containing protein" evidence="3">
    <location>
        <begin position="20"/>
        <end position="296"/>
    </location>
</feature>
<keyword evidence="1" id="KW-0119">Carbohydrate metabolism</keyword>
<reference evidence="5 6" key="1">
    <citation type="submission" date="2024-07" db="EMBL/GenBank/DDBJ databases">
        <title>Draft sequence of the Neodothiora populina.</title>
        <authorList>
            <person name="Drown D.D."/>
            <person name="Schuette U.S."/>
            <person name="Buechlein A.B."/>
            <person name="Rusch D.R."/>
            <person name="Winton L.W."/>
            <person name="Adams G.A."/>
        </authorList>
    </citation>
    <scope>NUCLEOTIDE SEQUENCE [LARGE SCALE GENOMIC DNA]</scope>
    <source>
        <strain evidence="5 6">CPC 39397</strain>
    </source>
</reference>
<accession>A0ABR3PA09</accession>
<dbReference type="Pfam" id="PF00686">
    <property type="entry name" value="CBM_20"/>
    <property type="match status" value="1"/>
</dbReference>
<evidence type="ECO:0000256" key="2">
    <source>
        <dbReference type="ARBA" id="ARBA00023326"/>
    </source>
</evidence>
<dbReference type="InterPro" id="IPR002044">
    <property type="entry name" value="CBM20"/>
</dbReference>
<dbReference type="PANTHER" id="PTHR15048">
    <property type="entry name" value="STARCH-BINDING DOMAIN-CONTAINING PROTEIN 1"/>
    <property type="match status" value="1"/>
</dbReference>
<name>A0ABR3PA09_9PEZI</name>
<evidence type="ECO:0000256" key="1">
    <source>
        <dbReference type="ARBA" id="ARBA00023277"/>
    </source>
</evidence>
<organism evidence="5 6">
    <name type="scientific">Neodothiora populina</name>
    <dbReference type="NCBI Taxonomy" id="2781224"/>
    <lineage>
        <taxon>Eukaryota</taxon>
        <taxon>Fungi</taxon>
        <taxon>Dikarya</taxon>
        <taxon>Ascomycota</taxon>
        <taxon>Pezizomycotina</taxon>
        <taxon>Dothideomycetes</taxon>
        <taxon>Dothideomycetidae</taxon>
        <taxon>Dothideales</taxon>
        <taxon>Dothioraceae</taxon>
        <taxon>Neodothiora</taxon>
    </lineage>
</organism>
<dbReference type="GeneID" id="95977001"/>
<evidence type="ECO:0000259" key="4">
    <source>
        <dbReference type="PROSITE" id="PS51166"/>
    </source>
</evidence>
<dbReference type="Gene3D" id="2.60.40.10">
    <property type="entry name" value="Immunoglobulins"/>
    <property type="match status" value="1"/>
</dbReference>
<evidence type="ECO:0000313" key="6">
    <source>
        <dbReference type="Proteomes" id="UP001562354"/>
    </source>
</evidence>
<dbReference type="Proteomes" id="UP001562354">
    <property type="component" value="Unassembled WGS sequence"/>
</dbReference>
<sequence>MLFSSILSVAVVASAGAMAAESAAPFVIEYMTSHQPTGNPDGQVNYYHVDFNLSSSSKDGAPVNCWATWGDNSYSQQEAYSVNVPTGSWIPCQGSDQHFAFQLYPYFSIGNFSLGLLENYTDSTGTAMTATTTTHVTNTTSAYACDITASEVEYVQHAHGDCSMAANASVVTVPAADVVPATACTKNVNATFMAAYPTKWGQTILLTGSLPQLGSWNAKKAIKMKGSSPSPPPAWPIFTAYVDIEPGVDFEYRYIFVNTTGKRTEEYGDNRYDTTPSYACNGNYLVGQDPDDVRIE</sequence>
<feature type="signal peptide" evidence="3">
    <location>
        <begin position="1"/>
        <end position="19"/>
    </location>
</feature>
<dbReference type="PANTHER" id="PTHR15048:SF0">
    <property type="entry name" value="STARCH-BINDING DOMAIN-CONTAINING PROTEIN 1"/>
    <property type="match status" value="1"/>
</dbReference>
<dbReference type="SMART" id="SM01065">
    <property type="entry name" value="CBM_2"/>
    <property type="match status" value="1"/>
</dbReference>
<proteinExistence type="predicted"/>